<dbReference type="Pfam" id="PF02661">
    <property type="entry name" value="Fic"/>
    <property type="match status" value="1"/>
</dbReference>
<evidence type="ECO:0000256" key="1">
    <source>
        <dbReference type="PIRNR" id="PIRNR038925"/>
    </source>
</evidence>
<evidence type="ECO:0000256" key="3">
    <source>
        <dbReference type="PIRSR" id="PIRSR640198-1"/>
    </source>
</evidence>
<accession>A0A191YLX0</accession>
<evidence type="ECO:0000259" key="5">
    <source>
        <dbReference type="PROSITE" id="PS51459"/>
    </source>
</evidence>
<keyword evidence="1" id="KW-0808">Transferase</keyword>
<dbReference type="PANTHER" id="PTHR13504">
    <property type="entry name" value="FIDO DOMAIN-CONTAINING PROTEIN DDB_G0283145"/>
    <property type="match status" value="1"/>
</dbReference>
<protein>
    <recommendedName>
        <fullName evidence="1">Protein adenylyltransferase</fullName>
        <ecNumber evidence="1">2.7.7.108</ecNumber>
    </recommendedName>
    <alternativeName>
        <fullName evidence="1">AMPylator</fullName>
    </alternativeName>
</protein>
<feature type="binding site" evidence="4">
    <location>
        <begin position="242"/>
        <end position="243"/>
    </location>
    <ligand>
        <name>ATP</name>
        <dbReference type="ChEBI" id="CHEBI:30616"/>
    </ligand>
</feature>
<proteinExistence type="predicted"/>
<dbReference type="Proteomes" id="UP000078354">
    <property type="component" value="Chromosome"/>
</dbReference>
<feature type="active site" evidence="3">
    <location>
        <position position="200"/>
    </location>
</feature>
<sequence length="374" mass="43011">MTEPLLPWQADRPYNQLPLLPPAIELETRAVLKKCIEARTALAELKQAAELIPNQTVLINTIPLLEAKDSSEIESIVTTTDLLFQHAQDTENHADPATKEALRYRTALNQGFLSLAQRPLSTNTAVEICRTLKGVKLDIRRTPGTQLANDRTGEVIYTPPEGEEHLRDLLANWERFLHNETELDPLVRMAVGHYQFEAIHPFIDGNGRTGRVLNTLFLIQEGLLNLPILYFSRYIIAYRADYYRLLLEVTTKQAWEPWLLFMLSAVEETARWTTAKIAAIRALSEHTMQFVREQLPKTYTRELVDVIFEQPYCRISNVVEKKIAQRQAASRYLKDLVEIGVLEEIQVGKEKLFIHPKLMQLLIRDSNEFRHYVG</sequence>
<evidence type="ECO:0000313" key="7">
    <source>
        <dbReference type="Proteomes" id="UP000078354"/>
    </source>
</evidence>
<dbReference type="KEGG" id="psil:PMA3_00945"/>
<comment type="catalytic activity">
    <reaction evidence="1">
        <text>L-tyrosyl-[protein] + ATP = O-(5'-adenylyl)-L-tyrosyl-[protein] + diphosphate</text>
        <dbReference type="Rhea" id="RHEA:54288"/>
        <dbReference type="Rhea" id="RHEA-COMP:10136"/>
        <dbReference type="Rhea" id="RHEA-COMP:13846"/>
        <dbReference type="ChEBI" id="CHEBI:30616"/>
        <dbReference type="ChEBI" id="CHEBI:33019"/>
        <dbReference type="ChEBI" id="CHEBI:46858"/>
        <dbReference type="ChEBI" id="CHEBI:83624"/>
        <dbReference type="EC" id="2.7.7.108"/>
    </reaction>
</comment>
<keyword evidence="1 2" id="KW-0547">Nucleotide-binding</keyword>
<dbReference type="PANTHER" id="PTHR13504:SF35">
    <property type="entry name" value="PROTEIN ADENYLYLTRANSFERASE SOFIC"/>
    <property type="match status" value="1"/>
</dbReference>
<dbReference type="RefSeq" id="WP_064675417.1">
    <property type="nucleotide sequence ID" value="NZ_CP014870.1"/>
</dbReference>
<dbReference type="SUPFAM" id="SSF140931">
    <property type="entry name" value="Fic-like"/>
    <property type="match status" value="1"/>
</dbReference>
<dbReference type="PROSITE" id="PS51459">
    <property type="entry name" value="FIDO"/>
    <property type="match status" value="1"/>
</dbReference>
<dbReference type="EMBL" id="CP014870">
    <property type="protein sequence ID" value="ANJ53789.1"/>
    <property type="molecule type" value="Genomic_DNA"/>
</dbReference>
<organism evidence="6 7">
    <name type="scientific">Pseudomonas silesiensis</name>
    <dbReference type="NCBI Taxonomy" id="1853130"/>
    <lineage>
        <taxon>Bacteria</taxon>
        <taxon>Pseudomonadati</taxon>
        <taxon>Pseudomonadota</taxon>
        <taxon>Gammaproteobacteria</taxon>
        <taxon>Pseudomonadales</taxon>
        <taxon>Pseudomonadaceae</taxon>
        <taxon>Pseudomonas</taxon>
    </lineage>
</organism>
<dbReference type="InterPro" id="IPR025758">
    <property type="entry name" value="Fic/DOC_N"/>
</dbReference>
<dbReference type="InterPro" id="IPR040198">
    <property type="entry name" value="Fido_containing"/>
</dbReference>
<reference evidence="6 7" key="1">
    <citation type="journal article" date="2018" name="Syst. Appl. Microbiol.">
        <title>Pseudomonas silesiensis sp. nov. strain A3T isolated from a biological pesticide sewage treatment plant and analysis of the complete genome sequence.</title>
        <authorList>
            <person name="Kaminski M.A."/>
            <person name="Furmanczyk E.M."/>
            <person name="Sobczak A."/>
            <person name="Dziembowski A."/>
            <person name="Lipinski L."/>
        </authorList>
    </citation>
    <scope>NUCLEOTIDE SEQUENCE [LARGE SCALE GENOMIC DNA]</scope>
    <source>
        <strain evidence="6 7">A3</strain>
    </source>
</reference>
<dbReference type="GO" id="GO:0070733">
    <property type="term" value="F:AMPylase activity"/>
    <property type="evidence" value="ECO:0007669"/>
    <property type="project" value="UniProtKB-UniRule"/>
</dbReference>
<feature type="domain" description="Fido" evidence="5">
    <location>
        <begin position="120"/>
        <end position="264"/>
    </location>
</feature>
<evidence type="ECO:0000256" key="4">
    <source>
        <dbReference type="PIRSR" id="PIRSR640198-2"/>
    </source>
</evidence>
<dbReference type="Pfam" id="PF13784">
    <property type="entry name" value="Fic_N"/>
    <property type="match status" value="1"/>
</dbReference>
<feature type="binding site" evidence="2">
    <location>
        <position position="200"/>
    </location>
    <ligand>
        <name>ATP</name>
        <dbReference type="ChEBI" id="CHEBI:30616"/>
    </ligand>
</feature>
<dbReference type="Gene3D" id="1.10.3290.10">
    <property type="entry name" value="Fido-like domain"/>
    <property type="match status" value="1"/>
</dbReference>
<dbReference type="AlphaFoldDB" id="A0A191YLX0"/>
<comment type="function">
    <text evidence="1">Adenylyltransferase that mediates the addition of adenosine 5'-monophosphate (AMP) to specific residues of target proteins.</text>
</comment>
<dbReference type="GO" id="GO:0005524">
    <property type="term" value="F:ATP binding"/>
    <property type="evidence" value="ECO:0007669"/>
    <property type="project" value="UniProtKB-UniRule"/>
</dbReference>
<dbReference type="GO" id="GO:0042803">
    <property type="term" value="F:protein homodimerization activity"/>
    <property type="evidence" value="ECO:0007669"/>
    <property type="project" value="UniProtKB-UniRule"/>
</dbReference>
<comment type="subunit">
    <text evidence="1">Homodimer.</text>
</comment>
<dbReference type="OrthoDB" id="9807853at2"/>
<dbReference type="InterPro" id="IPR048770">
    <property type="entry name" value="SoFic-like_C"/>
</dbReference>
<feature type="binding site" evidence="2">
    <location>
        <begin position="205"/>
        <end position="211"/>
    </location>
    <ligand>
        <name>ATP</name>
        <dbReference type="ChEBI" id="CHEBI:30616"/>
    </ligand>
</feature>
<dbReference type="Pfam" id="PF21248">
    <property type="entry name" value="SoFic-like_C"/>
    <property type="match status" value="1"/>
</dbReference>
<name>A0A191YLX0_9PSED</name>
<evidence type="ECO:0000256" key="2">
    <source>
        <dbReference type="PIRSR" id="PIRSR038925-1"/>
    </source>
</evidence>
<dbReference type="NCBIfam" id="NF046030">
    <property type="entry name" value="ProtAdlyltaseSoFic"/>
    <property type="match status" value="1"/>
</dbReference>
<keyword evidence="1 2" id="KW-0067">ATP-binding</keyword>
<feature type="binding site" evidence="4">
    <location>
        <begin position="204"/>
        <end position="211"/>
    </location>
    <ligand>
        <name>ATP</name>
        <dbReference type="ChEBI" id="CHEBI:30616"/>
    </ligand>
</feature>
<dbReference type="EC" id="2.7.7.108" evidence="1"/>
<gene>
    <name evidence="6" type="ORF">PMA3_00945</name>
</gene>
<dbReference type="InterPro" id="IPR036597">
    <property type="entry name" value="Fido-like_dom_sf"/>
</dbReference>
<dbReference type="GO" id="GO:0000287">
    <property type="term" value="F:magnesium ion binding"/>
    <property type="evidence" value="ECO:0007669"/>
    <property type="project" value="UniProtKB-UniRule"/>
</dbReference>
<dbReference type="InterPro" id="IPR003812">
    <property type="entry name" value="Fido"/>
</dbReference>
<keyword evidence="7" id="KW-1185">Reference proteome</keyword>
<evidence type="ECO:0000313" key="6">
    <source>
        <dbReference type="EMBL" id="ANJ53789.1"/>
    </source>
</evidence>
<keyword evidence="1" id="KW-0548">Nucleotidyltransferase</keyword>
<feature type="binding site" evidence="2">
    <location>
        <position position="74"/>
    </location>
    <ligand>
        <name>ATP</name>
        <dbReference type="ChEBI" id="CHEBI:30616"/>
    </ligand>
</feature>
<feature type="binding site" evidence="2">
    <location>
        <position position="242"/>
    </location>
    <ligand>
        <name>ATP</name>
        <dbReference type="ChEBI" id="CHEBI:30616"/>
    </ligand>
</feature>
<dbReference type="InterPro" id="IPR026287">
    <property type="entry name" value="SoFic-like"/>
</dbReference>
<comment type="catalytic activity">
    <reaction evidence="1">
        <text>L-threonyl-[protein] + ATP = 3-O-(5'-adenylyl)-L-threonyl-[protein] + diphosphate</text>
        <dbReference type="Rhea" id="RHEA:54292"/>
        <dbReference type="Rhea" id="RHEA-COMP:11060"/>
        <dbReference type="Rhea" id="RHEA-COMP:13847"/>
        <dbReference type="ChEBI" id="CHEBI:30013"/>
        <dbReference type="ChEBI" id="CHEBI:30616"/>
        <dbReference type="ChEBI" id="CHEBI:33019"/>
        <dbReference type="ChEBI" id="CHEBI:138113"/>
        <dbReference type="EC" id="2.7.7.108"/>
    </reaction>
</comment>
<dbReference type="PIRSF" id="PIRSF038925">
    <property type="entry name" value="AMP-prot_trans"/>
    <property type="match status" value="1"/>
</dbReference>